<dbReference type="InterPro" id="IPR003661">
    <property type="entry name" value="HisK_dim/P_dom"/>
</dbReference>
<comment type="caution">
    <text evidence="6">The sequence shown here is derived from an EMBL/GenBank/DDBJ whole genome shotgun (WGS) entry which is preliminary data.</text>
</comment>
<keyword evidence="6" id="KW-0418">Kinase</keyword>
<evidence type="ECO:0000256" key="1">
    <source>
        <dbReference type="ARBA" id="ARBA00000085"/>
    </source>
</evidence>
<gene>
    <name evidence="6" type="ORF">OVY01_04110</name>
</gene>
<dbReference type="SMART" id="SM00388">
    <property type="entry name" value="HisKA"/>
    <property type="match status" value="1"/>
</dbReference>
<keyword evidence="6" id="KW-0808">Transferase</keyword>
<evidence type="ECO:0000259" key="5">
    <source>
        <dbReference type="SMART" id="SM00388"/>
    </source>
</evidence>
<dbReference type="Pfam" id="PF00512">
    <property type="entry name" value="HisKA"/>
    <property type="match status" value="1"/>
</dbReference>
<accession>A0ABT3ZJ33</accession>
<dbReference type="SUPFAM" id="SSF47384">
    <property type="entry name" value="Homodimeric domain of signal transducing histidine kinase"/>
    <property type="match status" value="1"/>
</dbReference>
<dbReference type="EC" id="2.7.13.3" evidence="2"/>
<feature type="domain" description="Signal transduction histidine kinase dimerisation/phosphoacceptor" evidence="5">
    <location>
        <begin position="48"/>
        <end position="115"/>
    </location>
</feature>
<name>A0ABT3ZJ33_9BURK</name>
<evidence type="ECO:0000256" key="3">
    <source>
        <dbReference type="ARBA" id="ARBA00022553"/>
    </source>
</evidence>
<dbReference type="InterPro" id="IPR036097">
    <property type="entry name" value="HisK_dim/P_sf"/>
</dbReference>
<comment type="catalytic activity">
    <reaction evidence="1">
        <text>ATP + protein L-histidine = ADP + protein N-phospho-L-histidine.</text>
        <dbReference type="EC" id="2.7.13.3"/>
    </reaction>
</comment>
<organism evidence="6 7">
    <name type="scientific">Robbsia betulipollinis</name>
    <dbReference type="NCBI Taxonomy" id="2981849"/>
    <lineage>
        <taxon>Bacteria</taxon>
        <taxon>Pseudomonadati</taxon>
        <taxon>Pseudomonadota</taxon>
        <taxon>Betaproteobacteria</taxon>
        <taxon>Burkholderiales</taxon>
        <taxon>Burkholderiaceae</taxon>
        <taxon>Robbsia</taxon>
    </lineage>
</organism>
<dbReference type="PANTHER" id="PTHR43547">
    <property type="entry name" value="TWO-COMPONENT HISTIDINE KINASE"/>
    <property type="match status" value="1"/>
</dbReference>
<dbReference type="Proteomes" id="UP001082899">
    <property type="component" value="Unassembled WGS sequence"/>
</dbReference>
<feature type="region of interest" description="Disordered" evidence="4">
    <location>
        <begin position="1"/>
        <end position="27"/>
    </location>
</feature>
<sequence length="274" mass="28906">MSKTTPEPSALDRHDEGTPGIGATSSDIQQDYDIEHAARVSAEAAVFMRDRVLSIVSHDLRGPLNAIHSWAHVLERKLASEDPGIARAIAGIRTGVEQQVKLIEDVIDRTRSATRNLVLHQVSAPMQPLIEAEVANIRATVARARNVAIAPQLALDGVSANLDTARFGQAIWALLAYAVETVAAGGTVELLGKIAGGRVEIAAVFAPAPADATPGAAPKTGGIFTETPIDLDNGALPLALPTRVVVAHDGELSDEELVDGRRRIALHFTGRQTG</sequence>
<keyword evidence="7" id="KW-1185">Reference proteome</keyword>
<dbReference type="EMBL" id="JAPMXC010000001">
    <property type="protein sequence ID" value="MCY0386437.1"/>
    <property type="molecule type" value="Genomic_DNA"/>
</dbReference>
<evidence type="ECO:0000313" key="7">
    <source>
        <dbReference type="Proteomes" id="UP001082899"/>
    </source>
</evidence>
<proteinExistence type="predicted"/>
<dbReference type="CDD" id="cd00082">
    <property type="entry name" value="HisKA"/>
    <property type="match status" value="1"/>
</dbReference>
<evidence type="ECO:0000256" key="4">
    <source>
        <dbReference type="SAM" id="MobiDB-lite"/>
    </source>
</evidence>
<dbReference type="Gene3D" id="1.10.287.130">
    <property type="match status" value="1"/>
</dbReference>
<reference evidence="6" key="1">
    <citation type="submission" date="2022-11" db="EMBL/GenBank/DDBJ databases">
        <title>Robbsia betulipollinis sp. nov., isolated from pollen of birch (Betula pendula).</title>
        <authorList>
            <person name="Shi H."/>
            <person name="Ambika Manirajan B."/>
            <person name="Ratering S."/>
            <person name="Geissler-Plaum R."/>
            <person name="Schnell S."/>
        </authorList>
    </citation>
    <scope>NUCLEOTIDE SEQUENCE</scope>
    <source>
        <strain evidence="6">Bb-Pol-6</strain>
    </source>
</reference>
<keyword evidence="3" id="KW-0597">Phosphoprotein</keyword>
<protein>
    <recommendedName>
        <fullName evidence="2">histidine kinase</fullName>
        <ecNumber evidence="2">2.7.13.3</ecNumber>
    </recommendedName>
</protein>
<dbReference type="PANTHER" id="PTHR43547:SF2">
    <property type="entry name" value="HYBRID SIGNAL TRANSDUCTION HISTIDINE KINASE C"/>
    <property type="match status" value="1"/>
</dbReference>
<evidence type="ECO:0000256" key="2">
    <source>
        <dbReference type="ARBA" id="ARBA00012438"/>
    </source>
</evidence>
<dbReference type="RefSeq" id="WP_267845848.1">
    <property type="nucleotide sequence ID" value="NZ_JAPMXC010000001.1"/>
</dbReference>
<evidence type="ECO:0000313" key="6">
    <source>
        <dbReference type="EMBL" id="MCY0386437.1"/>
    </source>
</evidence>
<dbReference type="GO" id="GO:0016301">
    <property type="term" value="F:kinase activity"/>
    <property type="evidence" value="ECO:0007669"/>
    <property type="project" value="UniProtKB-KW"/>
</dbReference>